<feature type="signal peptide" evidence="1">
    <location>
        <begin position="1"/>
        <end position="29"/>
    </location>
</feature>
<keyword evidence="1" id="KW-0732">Signal</keyword>
<evidence type="ECO:0008006" key="4">
    <source>
        <dbReference type="Google" id="ProtNLM"/>
    </source>
</evidence>
<feature type="chain" id="PRO_5041216154" description="DUF2282 domain-containing protein" evidence="1">
    <location>
        <begin position="30"/>
        <end position="85"/>
    </location>
</feature>
<comment type="caution">
    <text evidence="2">The sequence shown here is derived from an EMBL/GenBank/DDBJ whole genome shotgun (WGS) entry which is preliminary data.</text>
</comment>
<dbReference type="AlphaFoldDB" id="A0AA37W6Z5"/>
<dbReference type="RefSeq" id="WP_284378403.1">
    <property type="nucleotide sequence ID" value="NZ_BSNM01000003.1"/>
</dbReference>
<reference evidence="2" key="1">
    <citation type="journal article" date="2014" name="Int. J. Syst. Evol. Microbiol.">
        <title>Complete genome sequence of Corynebacterium casei LMG S-19264T (=DSM 44701T), isolated from a smear-ripened cheese.</title>
        <authorList>
            <consortium name="US DOE Joint Genome Institute (JGI-PGF)"/>
            <person name="Walter F."/>
            <person name="Albersmeier A."/>
            <person name="Kalinowski J."/>
            <person name="Ruckert C."/>
        </authorList>
    </citation>
    <scope>NUCLEOTIDE SEQUENCE</scope>
    <source>
        <strain evidence="2">NBRC 110071</strain>
    </source>
</reference>
<dbReference type="Proteomes" id="UP001161389">
    <property type="component" value="Unassembled WGS sequence"/>
</dbReference>
<sequence length="85" mass="8503">MKDTKTLMNTAIAGALAIGMAAASGSAVAGKPGFEKCQGIVKAGMNDCGTSGHSCAGQAKKDGDPQEWIYVPEGTCSKIVGGKVK</sequence>
<evidence type="ECO:0000313" key="3">
    <source>
        <dbReference type="Proteomes" id="UP001161389"/>
    </source>
</evidence>
<keyword evidence="3" id="KW-1185">Reference proteome</keyword>
<organism evidence="2 3">
    <name type="scientific">Litoribrevibacter albus</name>
    <dbReference type="NCBI Taxonomy" id="1473156"/>
    <lineage>
        <taxon>Bacteria</taxon>
        <taxon>Pseudomonadati</taxon>
        <taxon>Pseudomonadota</taxon>
        <taxon>Gammaproteobacteria</taxon>
        <taxon>Oceanospirillales</taxon>
        <taxon>Oceanospirillaceae</taxon>
        <taxon>Litoribrevibacter</taxon>
    </lineage>
</organism>
<dbReference type="Pfam" id="PF10048">
    <property type="entry name" value="DUF2282"/>
    <property type="match status" value="1"/>
</dbReference>
<dbReference type="EMBL" id="BSNM01000003">
    <property type="protein sequence ID" value="GLQ30026.1"/>
    <property type="molecule type" value="Genomic_DNA"/>
</dbReference>
<proteinExistence type="predicted"/>
<reference evidence="2" key="2">
    <citation type="submission" date="2023-01" db="EMBL/GenBank/DDBJ databases">
        <title>Draft genome sequence of Litoribrevibacter albus strain NBRC 110071.</title>
        <authorList>
            <person name="Sun Q."/>
            <person name="Mori K."/>
        </authorList>
    </citation>
    <scope>NUCLEOTIDE SEQUENCE</scope>
    <source>
        <strain evidence="2">NBRC 110071</strain>
    </source>
</reference>
<evidence type="ECO:0000256" key="1">
    <source>
        <dbReference type="SAM" id="SignalP"/>
    </source>
</evidence>
<accession>A0AA37W6Z5</accession>
<evidence type="ECO:0000313" key="2">
    <source>
        <dbReference type="EMBL" id="GLQ30026.1"/>
    </source>
</evidence>
<name>A0AA37W6Z5_9GAMM</name>
<protein>
    <recommendedName>
        <fullName evidence="4">DUF2282 domain-containing protein</fullName>
    </recommendedName>
</protein>
<dbReference type="InterPro" id="IPR018740">
    <property type="entry name" value="DUF2282_membr"/>
</dbReference>
<gene>
    <name evidence="2" type="ORF">GCM10007876_05040</name>
</gene>